<keyword evidence="6" id="KW-0687">Ribonucleoprotein</keyword>
<evidence type="ECO:0000313" key="8">
    <source>
        <dbReference type="Proteomes" id="UP000326458"/>
    </source>
</evidence>
<dbReference type="GO" id="GO:0008270">
    <property type="term" value="F:zinc ion binding"/>
    <property type="evidence" value="ECO:0007669"/>
    <property type="project" value="UniProtKB-KW"/>
</dbReference>
<accession>A0A5N3V972</accession>
<dbReference type="GO" id="GO:0006412">
    <property type="term" value="P:translation"/>
    <property type="evidence" value="ECO:0007669"/>
    <property type="project" value="InterPro"/>
</dbReference>
<dbReference type="InterPro" id="IPR011331">
    <property type="entry name" value="Ribosomal_eL37/eL43"/>
</dbReference>
<dbReference type="GO" id="GO:0022625">
    <property type="term" value="C:cytosolic large ribosomal subunit"/>
    <property type="evidence" value="ECO:0007669"/>
    <property type="project" value="UniProtKB-ARBA"/>
</dbReference>
<evidence type="ECO:0000256" key="5">
    <source>
        <dbReference type="ARBA" id="ARBA00022980"/>
    </source>
</evidence>
<dbReference type="SUPFAM" id="SSF57829">
    <property type="entry name" value="Zn-binding ribosomal proteins"/>
    <property type="match status" value="1"/>
</dbReference>
<dbReference type="PANTHER" id="PTHR48188">
    <property type="entry name" value="60S RIBOSOMAL PROTEIN L43"/>
    <property type="match status" value="1"/>
</dbReference>
<gene>
    <name evidence="7" type="ORF">FD754_022591</name>
</gene>
<reference evidence="7 8" key="1">
    <citation type="submission" date="2019-06" db="EMBL/GenBank/DDBJ databases">
        <title>Discovery of a novel chromosome fission-fusion reversal in muntjac.</title>
        <authorList>
            <person name="Mudd A.B."/>
            <person name="Bredeson J.V."/>
            <person name="Baum R."/>
            <person name="Hockemeyer D."/>
            <person name="Rokhsar D.S."/>
        </authorList>
    </citation>
    <scope>NUCLEOTIDE SEQUENCE [LARGE SCALE GENOMIC DNA]</scope>
    <source>
        <strain evidence="7">UTSW_UCB_Mm</strain>
        <tissue evidence="7">Fibroblast cell line</tissue>
    </source>
</reference>
<sequence length="80" mass="9316">MVGGDMAKCTKKVGIMDKYGTHYGASLRKMVKKFEISQHAKHTYSFGRKRKEFHSLTATIYCSDLWRPAPFYPRKSLLER</sequence>
<dbReference type="InterPro" id="IPR002674">
    <property type="entry name" value="Ribosomal_eL43"/>
</dbReference>
<dbReference type="Pfam" id="PF01780">
    <property type="entry name" value="Ribosomal_L37ae"/>
    <property type="match status" value="1"/>
</dbReference>
<keyword evidence="2" id="KW-0479">Metal-binding</keyword>
<organism evidence="7 8">
    <name type="scientific">Muntiacus muntjak</name>
    <name type="common">Barking deer</name>
    <name type="synonym">Indian muntjac</name>
    <dbReference type="NCBI Taxonomy" id="9888"/>
    <lineage>
        <taxon>Eukaryota</taxon>
        <taxon>Metazoa</taxon>
        <taxon>Chordata</taxon>
        <taxon>Craniata</taxon>
        <taxon>Vertebrata</taxon>
        <taxon>Euteleostomi</taxon>
        <taxon>Mammalia</taxon>
        <taxon>Eutheria</taxon>
        <taxon>Laurasiatheria</taxon>
        <taxon>Artiodactyla</taxon>
        <taxon>Ruminantia</taxon>
        <taxon>Pecora</taxon>
        <taxon>Cervidae</taxon>
        <taxon>Muntiacinae</taxon>
        <taxon>Muntiacus</taxon>
    </lineage>
</organism>
<keyword evidence="8" id="KW-1185">Reference proteome</keyword>
<evidence type="ECO:0000313" key="7">
    <source>
        <dbReference type="EMBL" id="KAB0345665.1"/>
    </source>
</evidence>
<dbReference type="InterPro" id="IPR011332">
    <property type="entry name" value="Ribosomal_zn-bd"/>
</dbReference>
<protein>
    <submittedName>
        <fullName evidence="7">Uncharacterized protein</fullName>
    </submittedName>
</protein>
<dbReference type="GO" id="GO:0003735">
    <property type="term" value="F:structural constituent of ribosome"/>
    <property type="evidence" value="ECO:0007669"/>
    <property type="project" value="InterPro"/>
</dbReference>
<keyword evidence="3" id="KW-0863">Zinc-finger</keyword>
<dbReference type="Proteomes" id="UP000326458">
    <property type="component" value="Unassembled WGS sequence"/>
</dbReference>
<keyword evidence="5" id="KW-0689">Ribosomal protein</keyword>
<evidence type="ECO:0000256" key="4">
    <source>
        <dbReference type="ARBA" id="ARBA00022833"/>
    </source>
</evidence>
<comment type="similarity">
    <text evidence="1">Belongs to the eukaryotic ribosomal protein eL43 family.</text>
</comment>
<dbReference type="PANTHER" id="PTHR48188:SF1">
    <property type="entry name" value="LARGE RIBOSOMAL SUBUNIT PROTEIN EL43-RELATED"/>
    <property type="match status" value="1"/>
</dbReference>
<keyword evidence="4" id="KW-0862">Zinc</keyword>
<evidence type="ECO:0000256" key="1">
    <source>
        <dbReference type="ARBA" id="ARBA00008672"/>
    </source>
</evidence>
<dbReference type="Gene3D" id="2.20.25.30">
    <property type="match status" value="1"/>
</dbReference>
<evidence type="ECO:0000256" key="3">
    <source>
        <dbReference type="ARBA" id="ARBA00022771"/>
    </source>
</evidence>
<proteinExistence type="inferred from homology"/>
<evidence type="ECO:0000256" key="2">
    <source>
        <dbReference type="ARBA" id="ARBA00022723"/>
    </source>
</evidence>
<dbReference type="AlphaFoldDB" id="A0A5N3V972"/>
<comment type="caution">
    <text evidence="7">The sequence shown here is derived from an EMBL/GenBank/DDBJ whole genome shotgun (WGS) entry which is preliminary data.</text>
</comment>
<evidence type="ECO:0000256" key="6">
    <source>
        <dbReference type="ARBA" id="ARBA00023274"/>
    </source>
</evidence>
<dbReference type="EMBL" id="VCEA01000003">
    <property type="protein sequence ID" value="KAB0345665.1"/>
    <property type="molecule type" value="Genomic_DNA"/>
</dbReference>
<name>A0A5N3V972_MUNMU</name>
<dbReference type="GO" id="GO:0070180">
    <property type="term" value="F:large ribosomal subunit rRNA binding"/>
    <property type="evidence" value="ECO:0007669"/>
    <property type="project" value="TreeGrafter"/>
</dbReference>